<feature type="compositionally biased region" description="Low complexity" evidence="1">
    <location>
        <begin position="200"/>
        <end position="211"/>
    </location>
</feature>
<dbReference type="Proteomes" id="UP000681967">
    <property type="component" value="Unassembled WGS sequence"/>
</dbReference>
<evidence type="ECO:0000256" key="1">
    <source>
        <dbReference type="SAM" id="MobiDB-lite"/>
    </source>
</evidence>
<keyword evidence="2" id="KW-0472">Membrane</keyword>
<dbReference type="Proteomes" id="UP000663855">
    <property type="component" value="Unassembled WGS sequence"/>
</dbReference>
<dbReference type="AlphaFoldDB" id="A0A816DDW8"/>
<evidence type="ECO:0000313" key="6">
    <source>
        <dbReference type="Proteomes" id="UP000663834"/>
    </source>
</evidence>
<evidence type="ECO:0000313" key="4">
    <source>
        <dbReference type="EMBL" id="CAF1634713.1"/>
    </source>
</evidence>
<organism evidence="4 6">
    <name type="scientific">Rotaria magnacalcarata</name>
    <dbReference type="NCBI Taxonomy" id="392030"/>
    <lineage>
        <taxon>Eukaryota</taxon>
        <taxon>Metazoa</taxon>
        <taxon>Spiralia</taxon>
        <taxon>Gnathifera</taxon>
        <taxon>Rotifera</taxon>
        <taxon>Eurotatoria</taxon>
        <taxon>Bdelloidea</taxon>
        <taxon>Philodinida</taxon>
        <taxon>Philodinidae</taxon>
        <taxon>Rotaria</taxon>
    </lineage>
</organism>
<feature type="transmembrane region" description="Helical" evidence="2">
    <location>
        <begin position="20"/>
        <end position="41"/>
    </location>
</feature>
<keyword evidence="2" id="KW-0812">Transmembrane</keyword>
<evidence type="ECO:0000313" key="3">
    <source>
        <dbReference type="EMBL" id="CAF1419960.1"/>
    </source>
</evidence>
<accession>A0A816DDW8</accession>
<gene>
    <name evidence="5" type="ORF">BYL167_LOCUS8418</name>
    <name evidence="3" type="ORF">CJN711_LOCUS22935</name>
    <name evidence="4" type="ORF">KQP761_LOCUS26840</name>
</gene>
<feature type="compositionally biased region" description="Basic and acidic residues" evidence="1">
    <location>
        <begin position="55"/>
        <end position="66"/>
    </location>
</feature>
<dbReference type="OrthoDB" id="10036500at2759"/>
<feature type="compositionally biased region" description="Polar residues" evidence="1">
    <location>
        <begin position="173"/>
        <end position="188"/>
    </location>
</feature>
<dbReference type="Proteomes" id="UP000663834">
    <property type="component" value="Unassembled WGS sequence"/>
</dbReference>
<feature type="compositionally biased region" description="Polar residues" evidence="1">
    <location>
        <begin position="90"/>
        <end position="100"/>
    </location>
</feature>
<dbReference type="EMBL" id="CAJNOW010014724">
    <property type="protein sequence ID" value="CAF1634713.1"/>
    <property type="molecule type" value="Genomic_DNA"/>
</dbReference>
<keyword evidence="2" id="KW-1133">Transmembrane helix</keyword>
<feature type="region of interest" description="Disordered" evidence="1">
    <location>
        <begin position="245"/>
        <end position="269"/>
    </location>
</feature>
<evidence type="ECO:0000313" key="5">
    <source>
        <dbReference type="EMBL" id="CAF3900072.1"/>
    </source>
</evidence>
<evidence type="ECO:0000256" key="2">
    <source>
        <dbReference type="SAM" id="Phobius"/>
    </source>
</evidence>
<comment type="caution">
    <text evidence="4">The sequence shown here is derived from an EMBL/GenBank/DDBJ whole genome shotgun (WGS) entry which is preliminary data.</text>
</comment>
<feature type="region of interest" description="Disordered" evidence="1">
    <location>
        <begin position="44"/>
        <end position="100"/>
    </location>
</feature>
<sequence length="387" mass="42840">MSSASLFEQLISTVSSSRLANISIAILAPLLIFTVVFRVFFSSSKPKASPSNQKLNKDKKVKESNTIKKQQGDTTSNNKKKNNKIKTNSLPVSSLPSVQTEESENEKAALILSMQKSAFTVKVSAAKKSVIVDENNKINSSINGIKPSLPKQQAPVRVQNVEEQNGDNKSKQFKSISATTSVNATITSNKKKPSGKSDITKNINTTNANANESAPVSSESKHTLVVDAGGDNNQEDDGQWLTQGIKQVNHRSRNKGKTEISDSTNQQSPNKNVVIEQRLPVKLLQSNISLPINNDELNIEAITPSNNSISSIENREPIEIYQLLPKNENLYVSTDNWWKQALNKQQTFSIDDIGEWPERELDEQYIVEIKKIIPGKKLNENQNSDEI</sequence>
<reference evidence="4" key="1">
    <citation type="submission" date="2021-02" db="EMBL/GenBank/DDBJ databases">
        <authorList>
            <person name="Nowell W R."/>
        </authorList>
    </citation>
    <scope>NUCLEOTIDE SEQUENCE</scope>
</reference>
<dbReference type="EMBL" id="CAJNOV010010780">
    <property type="protein sequence ID" value="CAF1419960.1"/>
    <property type="molecule type" value="Genomic_DNA"/>
</dbReference>
<name>A0A816DDW8_9BILA</name>
<feature type="region of interest" description="Disordered" evidence="1">
    <location>
        <begin position="162"/>
        <end position="221"/>
    </location>
</feature>
<dbReference type="EMBL" id="CAJOBH010002309">
    <property type="protein sequence ID" value="CAF3900072.1"/>
    <property type="molecule type" value="Genomic_DNA"/>
</dbReference>
<proteinExistence type="predicted"/>
<protein>
    <submittedName>
        <fullName evidence="4">Uncharacterized protein</fullName>
    </submittedName>
</protein>